<keyword evidence="4" id="KW-0029">Amino-acid transport</keyword>
<reference evidence="9" key="1">
    <citation type="submission" date="2020-06" db="EMBL/GenBank/DDBJ databases">
        <authorList>
            <person name="Li T."/>
            <person name="Hu X."/>
            <person name="Zhang T."/>
            <person name="Song X."/>
            <person name="Zhang H."/>
            <person name="Dai N."/>
            <person name="Sheng W."/>
            <person name="Hou X."/>
            <person name="Wei L."/>
        </authorList>
    </citation>
    <scope>NUCLEOTIDE SEQUENCE</scope>
    <source>
        <strain evidence="9">G02</strain>
        <tissue evidence="9">Leaf</tissue>
    </source>
</reference>
<evidence type="ECO:0000256" key="4">
    <source>
        <dbReference type="ARBA" id="ARBA00022970"/>
    </source>
</evidence>
<evidence type="ECO:0000256" key="2">
    <source>
        <dbReference type="ARBA" id="ARBA00022448"/>
    </source>
</evidence>
<feature type="transmembrane region" description="Helical" evidence="7">
    <location>
        <begin position="477"/>
        <end position="498"/>
    </location>
</feature>
<keyword evidence="6 7" id="KW-0472">Membrane</keyword>
<dbReference type="GO" id="GO:0016020">
    <property type="term" value="C:membrane"/>
    <property type="evidence" value="ECO:0007669"/>
    <property type="project" value="UniProtKB-SubCell"/>
</dbReference>
<dbReference type="Pfam" id="PF01490">
    <property type="entry name" value="Aa_trans"/>
    <property type="match status" value="2"/>
</dbReference>
<sequence>MAEVVETGPTAPAVNGGEIVSPVVSAPPMQTQYNSPSLSRKPLLLSIEHPSADSSNAHDRMNVAKTTTTSRTPNFITPLGSPIRRAIKMTRLDPQDAWLPITESRNGNTFYAAFHTLCAGIGIQALVLPVSFTILGWSWGIICLTVAFVWQLYTFWLLTNLHESTETGMRYSRFLQLFNAAFGGTCVALIVVGGSTSKLFYQIVCGGHGCVAKPLTTVEWYLVFTCAAVLLSQLPNLNSIAGVSLIGAVTAIGYCTIMWIVSVTEGRLDGVSYDRIKPNTNTEWFFGVLNALGIIAFAFRGHNVTLEIQACLNENLLSFFINKYSVPVVQFDLILSLNFVLQATMPSSEKKPSRVPMWRGVQAAYAIVALCLFPLAIAGYWAYGNKIPENGGILTAIYAFHGRDTSQTILGLISLFVIINALSSFQIYGMPMFDDMESKITKRMKKPCPWWLRVILRVMFGYGCFFVAVAIPFLGSLAGLIGGIAVPVTFAYPCLMWIRIKKPKKHSFMWWINWGLGISGVLLTVLLVAAGVYVVIDTGIEVSFFKPH</sequence>
<evidence type="ECO:0000256" key="1">
    <source>
        <dbReference type="ARBA" id="ARBA00004370"/>
    </source>
</evidence>
<feature type="domain" description="Amino acid transporter transmembrane" evidence="8">
    <location>
        <begin position="341"/>
        <end position="536"/>
    </location>
</feature>
<evidence type="ECO:0000256" key="3">
    <source>
        <dbReference type="ARBA" id="ARBA00022692"/>
    </source>
</evidence>
<feature type="transmembrane region" description="Helical" evidence="7">
    <location>
        <begin position="284"/>
        <end position="301"/>
    </location>
</feature>
<evidence type="ECO:0000259" key="8">
    <source>
        <dbReference type="Pfam" id="PF01490"/>
    </source>
</evidence>
<organism evidence="9">
    <name type="scientific">Sesamum radiatum</name>
    <name type="common">Black benniseed</name>
    <dbReference type="NCBI Taxonomy" id="300843"/>
    <lineage>
        <taxon>Eukaryota</taxon>
        <taxon>Viridiplantae</taxon>
        <taxon>Streptophyta</taxon>
        <taxon>Embryophyta</taxon>
        <taxon>Tracheophyta</taxon>
        <taxon>Spermatophyta</taxon>
        <taxon>Magnoliopsida</taxon>
        <taxon>eudicotyledons</taxon>
        <taxon>Gunneridae</taxon>
        <taxon>Pentapetalae</taxon>
        <taxon>asterids</taxon>
        <taxon>lamiids</taxon>
        <taxon>Lamiales</taxon>
        <taxon>Pedaliaceae</taxon>
        <taxon>Sesamum</taxon>
    </lineage>
</organism>
<feature type="transmembrane region" description="Helical" evidence="7">
    <location>
        <begin position="134"/>
        <end position="153"/>
    </location>
</feature>
<proteinExistence type="predicted"/>
<accession>A0AAW2PYA6</accession>
<dbReference type="InterPro" id="IPR013057">
    <property type="entry name" value="AA_transpt_TM"/>
</dbReference>
<keyword evidence="5 7" id="KW-1133">Transmembrane helix</keyword>
<feature type="transmembrane region" description="Helical" evidence="7">
    <location>
        <begin position="510"/>
        <end position="536"/>
    </location>
</feature>
<feature type="transmembrane region" description="Helical" evidence="7">
    <location>
        <begin position="409"/>
        <end position="429"/>
    </location>
</feature>
<comment type="subcellular location">
    <subcellularLocation>
        <location evidence="1">Membrane</location>
    </subcellularLocation>
</comment>
<keyword evidence="3 7" id="KW-0812">Transmembrane</keyword>
<dbReference type="EMBL" id="JACGWJ010000016">
    <property type="protein sequence ID" value="KAL0360452.1"/>
    <property type="molecule type" value="Genomic_DNA"/>
</dbReference>
<reference evidence="9" key="2">
    <citation type="journal article" date="2024" name="Plant">
        <title>Genomic evolution and insights into agronomic trait innovations of Sesamum species.</title>
        <authorList>
            <person name="Miao H."/>
            <person name="Wang L."/>
            <person name="Qu L."/>
            <person name="Liu H."/>
            <person name="Sun Y."/>
            <person name="Le M."/>
            <person name="Wang Q."/>
            <person name="Wei S."/>
            <person name="Zheng Y."/>
            <person name="Lin W."/>
            <person name="Duan Y."/>
            <person name="Cao H."/>
            <person name="Xiong S."/>
            <person name="Wang X."/>
            <person name="Wei L."/>
            <person name="Li C."/>
            <person name="Ma Q."/>
            <person name="Ju M."/>
            <person name="Zhao R."/>
            <person name="Li G."/>
            <person name="Mu C."/>
            <person name="Tian Q."/>
            <person name="Mei H."/>
            <person name="Zhang T."/>
            <person name="Gao T."/>
            <person name="Zhang H."/>
        </authorList>
    </citation>
    <scope>NUCLEOTIDE SEQUENCE</scope>
    <source>
        <strain evidence="9">G02</strain>
    </source>
</reference>
<feature type="transmembrane region" description="Helical" evidence="7">
    <location>
        <begin position="109"/>
        <end position="128"/>
    </location>
</feature>
<dbReference type="AlphaFoldDB" id="A0AAW2PYA6"/>
<dbReference type="PANTHER" id="PTHR48017">
    <property type="entry name" value="OS05G0424000 PROTEIN-RELATED"/>
    <property type="match status" value="1"/>
</dbReference>
<comment type="caution">
    <text evidence="9">The sequence shown here is derived from an EMBL/GenBank/DDBJ whole genome shotgun (WGS) entry which is preliminary data.</text>
</comment>
<gene>
    <name evidence="9" type="ORF">Sradi_3729700</name>
</gene>
<dbReference type="GO" id="GO:0006865">
    <property type="term" value="P:amino acid transport"/>
    <property type="evidence" value="ECO:0007669"/>
    <property type="project" value="UniProtKB-KW"/>
</dbReference>
<evidence type="ECO:0000313" key="9">
    <source>
        <dbReference type="EMBL" id="KAL0360452.1"/>
    </source>
</evidence>
<evidence type="ECO:0000256" key="7">
    <source>
        <dbReference type="SAM" id="Phobius"/>
    </source>
</evidence>
<evidence type="ECO:0000256" key="5">
    <source>
        <dbReference type="ARBA" id="ARBA00022989"/>
    </source>
</evidence>
<name>A0AAW2PYA6_SESRA</name>
<feature type="domain" description="Amino acid transporter transmembrane" evidence="8">
    <location>
        <begin position="106"/>
        <end position="312"/>
    </location>
</feature>
<evidence type="ECO:0000256" key="6">
    <source>
        <dbReference type="ARBA" id="ARBA00023136"/>
    </source>
</evidence>
<feature type="transmembrane region" description="Helical" evidence="7">
    <location>
        <begin position="174"/>
        <end position="192"/>
    </location>
</feature>
<keyword evidence="2" id="KW-0813">Transport</keyword>
<feature type="transmembrane region" description="Helical" evidence="7">
    <location>
        <begin position="321"/>
        <end position="341"/>
    </location>
</feature>
<protein>
    <submittedName>
        <fullName evidence="9">Lysine histidine transporter-like 8</fullName>
    </submittedName>
</protein>
<feature type="transmembrane region" description="Helical" evidence="7">
    <location>
        <begin position="240"/>
        <end position="263"/>
    </location>
</feature>
<feature type="transmembrane region" description="Helical" evidence="7">
    <location>
        <begin position="450"/>
        <end position="471"/>
    </location>
</feature>
<feature type="transmembrane region" description="Helical" evidence="7">
    <location>
        <begin position="362"/>
        <end position="383"/>
    </location>
</feature>